<protein>
    <submittedName>
        <fullName evidence="1">Uncharacterized protein</fullName>
    </submittedName>
</protein>
<evidence type="ECO:0000313" key="1">
    <source>
        <dbReference type="EMBL" id="PAX54168.1"/>
    </source>
</evidence>
<evidence type="ECO:0000313" key="2">
    <source>
        <dbReference type="Proteomes" id="UP000218238"/>
    </source>
</evidence>
<dbReference type="AlphaFoldDB" id="A0A2A2TJ89"/>
<comment type="caution">
    <text evidence="1">The sequence shown here is derived from an EMBL/GenBank/DDBJ whole genome shotgun (WGS) entry which is preliminary data.</text>
</comment>
<gene>
    <name evidence="1" type="ORF">CK510_12555</name>
</gene>
<dbReference type="EMBL" id="NTFS01000119">
    <property type="protein sequence ID" value="PAX54168.1"/>
    <property type="molecule type" value="Genomic_DNA"/>
</dbReference>
<sequence length="84" mass="9712">MVVGNHRIVETQHYHLIDVGLRKASTQPRIKSVVEKRDNAIALRFLSLISFSAFNLHNLRQGQDTRTKFFLQGQHCTKFGIKFC</sequence>
<organism evidence="1 2">
    <name type="scientific">Brunnivagina elsteri CCALA 953</name>
    <dbReference type="NCBI Taxonomy" id="987040"/>
    <lineage>
        <taxon>Bacteria</taxon>
        <taxon>Bacillati</taxon>
        <taxon>Cyanobacteriota</taxon>
        <taxon>Cyanophyceae</taxon>
        <taxon>Nostocales</taxon>
        <taxon>Calotrichaceae</taxon>
        <taxon>Brunnivagina</taxon>
    </lineage>
</organism>
<name>A0A2A2TJ89_9CYAN</name>
<dbReference type="Proteomes" id="UP000218238">
    <property type="component" value="Unassembled WGS sequence"/>
</dbReference>
<accession>A0A2A2TJ89</accession>
<keyword evidence="2" id="KW-1185">Reference proteome</keyword>
<proteinExistence type="predicted"/>
<reference evidence="1 2" key="1">
    <citation type="submission" date="2017-08" db="EMBL/GenBank/DDBJ databases">
        <title>Draft genome sequence of filamentous cyanobacterium Calothrix elsteri CCALA 953.</title>
        <authorList>
            <person name="Gagunashvili A.N."/>
            <person name="Elster J."/>
            <person name="Andresson O.S."/>
        </authorList>
    </citation>
    <scope>NUCLEOTIDE SEQUENCE [LARGE SCALE GENOMIC DNA]</scope>
    <source>
        <strain evidence="1 2">CCALA 953</strain>
    </source>
</reference>